<keyword evidence="1" id="KW-0812">Transmembrane</keyword>
<reference evidence="4" key="1">
    <citation type="submission" date="2017-02" db="UniProtKB">
        <authorList>
            <consortium name="WormBaseParasite"/>
        </authorList>
    </citation>
    <scope>IDENTIFICATION</scope>
</reference>
<dbReference type="EMBL" id="UZAF01023222">
    <property type="protein sequence ID" value="VDO89053.1"/>
    <property type="molecule type" value="Genomic_DNA"/>
</dbReference>
<evidence type="ECO:0000313" key="3">
    <source>
        <dbReference type="Proteomes" id="UP000268014"/>
    </source>
</evidence>
<keyword evidence="1" id="KW-0472">Membrane</keyword>
<proteinExistence type="predicted"/>
<evidence type="ECO:0000313" key="2">
    <source>
        <dbReference type="EMBL" id="VDO89053.1"/>
    </source>
</evidence>
<name>A0A0N4XAB3_HAEPC</name>
<protein>
    <submittedName>
        <fullName evidence="4">Transport protein</fullName>
    </submittedName>
</protein>
<dbReference type="Proteomes" id="UP000268014">
    <property type="component" value="Unassembled WGS sequence"/>
</dbReference>
<dbReference type="AlphaFoldDB" id="A0A0N4XAB3"/>
<sequence length="92" mass="10014">MILATAMFFIGLILLTHMFGPIVLLRIGSAIASAVPLLLNLVWRIYTSIIAIPATCIYAIPSPIAIVAELKEDVRTLLGHTTLNLLAYCAHR</sequence>
<organism evidence="4">
    <name type="scientific">Haemonchus placei</name>
    <name type="common">Barber's pole worm</name>
    <dbReference type="NCBI Taxonomy" id="6290"/>
    <lineage>
        <taxon>Eukaryota</taxon>
        <taxon>Metazoa</taxon>
        <taxon>Ecdysozoa</taxon>
        <taxon>Nematoda</taxon>
        <taxon>Chromadorea</taxon>
        <taxon>Rhabditida</taxon>
        <taxon>Rhabditina</taxon>
        <taxon>Rhabditomorpha</taxon>
        <taxon>Strongyloidea</taxon>
        <taxon>Trichostrongylidae</taxon>
        <taxon>Haemonchus</taxon>
    </lineage>
</organism>
<evidence type="ECO:0000313" key="4">
    <source>
        <dbReference type="WBParaSite" id="HPLM_0002130801-mRNA-1"/>
    </source>
</evidence>
<reference evidence="2 3" key="2">
    <citation type="submission" date="2018-11" db="EMBL/GenBank/DDBJ databases">
        <authorList>
            <consortium name="Pathogen Informatics"/>
        </authorList>
    </citation>
    <scope>NUCLEOTIDE SEQUENCE [LARGE SCALE GENOMIC DNA]</scope>
    <source>
        <strain evidence="2 3">MHpl1</strain>
    </source>
</reference>
<feature type="transmembrane region" description="Helical" evidence="1">
    <location>
        <begin position="42"/>
        <end position="61"/>
    </location>
</feature>
<dbReference type="OrthoDB" id="10466581at2759"/>
<keyword evidence="3" id="KW-1185">Reference proteome</keyword>
<accession>A0A0N4XAB3</accession>
<gene>
    <name evidence="2" type="ORF">HPLM_LOCUS21297</name>
</gene>
<evidence type="ECO:0000256" key="1">
    <source>
        <dbReference type="SAM" id="Phobius"/>
    </source>
</evidence>
<dbReference type="WBParaSite" id="HPLM_0002130801-mRNA-1">
    <property type="protein sequence ID" value="HPLM_0002130801-mRNA-1"/>
    <property type="gene ID" value="HPLM_0002130801"/>
</dbReference>
<keyword evidence="1" id="KW-1133">Transmembrane helix</keyword>